<dbReference type="InterPro" id="IPR050090">
    <property type="entry name" value="Tyrosine_recombinase_XerCD"/>
</dbReference>
<feature type="domain" description="Tyr recombinase" evidence="8">
    <location>
        <begin position="194"/>
        <end position="393"/>
    </location>
</feature>
<keyword evidence="3" id="KW-0238">DNA-binding</keyword>
<dbReference type="GO" id="GO:0015074">
    <property type="term" value="P:DNA integration"/>
    <property type="evidence" value="ECO:0007669"/>
    <property type="project" value="InterPro"/>
</dbReference>
<dbReference type="PROSITE" id="PS51898">
    <property type="entry name" value="TYR_RECOMBINASE"/>
    <property type="match status" value="1"/>
</dbReference>
<feature type="region of interest" description="Disordered" evidence="6">
    <location>
        <begin position="1"/>
        <end position="20"/>
    </location>
</feature>
<dbReference type="Proteomes" id="UP000637788">
    <property type="component" value="Unassembled WGS sequence"/>
</dbReference>
<sequence length="567" mass="62694">MATKTPKRRQRGSIRPNGAGFQVRVYAGRDPLTKKDIYLHEQAETEPEAEKARTRLLHQVDEKRHPKTQVTMSFLLDRWLGVAELDETSYERAEGIIRNYLKPTFGDLKTGKLTAEMLELFYSRLRKCREQCEGRRNGKTDPKTKQKHVCQILEPNSIRKIHFILRPALDRGLRWGYVTSNVAALAEPPSQPKPNPDPPTPEEAVLVLNAAWQRNLDWGTFLFMTMVTGSRRGEMCALRWSDINLDRLELFVKHSNNGRRIKDTKTHQRRKQAIDVITRSVLVAHRARAEERCKALGGELARGAFVFSGEADSSAPLVPSSVSQRYRRLAEKLKIHTHRLKDLRAYNVTELLGAGADVRTVAGRVGHGGGGATTLKYYAAFLATSDRQAVTAFAKQLPVPEGLLAEQPVTTVINGLRLVCGCGNESLWAMLVVTDDGAEALCGQCEAAVQARPDTEVGPIGRTTKVEAAPPRELAPWEAIAQELAGAIKDGTMLPGEDVPTVGDIAQAHGVSVGTAHRAFTQLKKDGLIEVSRGRRAVVREVHEEASNAERRQGMSSTRASPDGRPL</sequence>
<dbReference type="InterPro" id="IPR036390">
    <property type="entry name" value="WH_DNA-bd_sf"/>
</dbReference>
<dbReference type="PANTHER" id="PTHR30349:SF64">
    <property type="entry name" value="PROPHAGE INTEGRASE INTD-RELATED"/>
    <property type="match status" value="1"/>
</dbReference>
<keyword evidence="2" id="KW-0805">Transcription regulation</keyword>
<dbReference type="Gene3D" id="1.10.150.130">
    <property type="match status" value="1"/>
</dbReference>
<dbReference type="InterPro" id="IPR011010">
    <property type="entry name" value="DNA_brk_join_enz"/>
</dbReference>
<dbReference type="GO" id="GO:0003700">
    <property type="term" value="F:DNA-binding transcription factor activity"/>
    <property type="evidence" value="ECO:0007669"/>
    <property type="project" value="InterPro"/>
</dbReference>
<dbReference type="SUPFAM" id="SSF46785">
    <property type="entry name" value="Winged helix' DNA-binding domain"/>
    <property type="match status" value="1"/>
</dbReference>
<keyword evidence="5" id="KW-0233">DNA recombination</keyword>
<gene>
    <name evidence="9" type="ORF">GCM10010094_75700</name>
</gene>
<protein>
    <recommendedName>
        <fullName evidence="11">Integrase</fullName>
    </recommendedName>
</protein>
<comment type="caution">
    <text evidence="9">The sequence shown here is derived from an EMBL/GenBank/DDBJ whole genome shotgun (WGS) entry which is preliminary data.</text>
</comment>
<feature type="region of interest" description="Disordered" evidence="6">
    <location>
        <begin position="541"/>
        <end position="567"/>
    </location>
</feature>
<dbReference type="InterPro" id="IPR010998">
    <property type="entry name" value="Integrase_recombinase_N"/>
</dbReference>
<comment type="similarity">
    <text evidence="1">Belongs to the 'phage' integrase family.</text>
</comment>
<dbReference type="RefSeq" id="WP_189326271.1">
    <property type="nucleotide sequence ID" value="NZ_BMPQ01000029.1"/>
</dbReference>
<dbReference type="InterPro" id="IPR036388">
    <property type="entry name" value="WH-like_DNA-bd_sf"/>
</dbReference>
<evidence type="ECO:0000256" key="4">
    <source>
        <dbReference type="ARBA" id="ARBA00023163"/>
    </source>
</evidence>
<reference evidence="9" key="1">
    <citation type="journal article" date="2014" name="Int. J. Syst. Evol. Microbiol.">
        <title>Complete genome sequence of Corynebacterium casei LMG S-19264T (=DSM 44701T), isolated from a smear-ripened cheese.</title>
        <authorList>
            <consortium name="US DOE Joint Genome Institute (JGI-PGF)"/>
            <person name="Walter F."/>
            <person name="Albersmeier A."/>
            <person name="Kalinowski J."/>
            <person name="Ruckert C."/>
        </authorList>
    </citation>
    <scope>NUCLEOTIDE SEQUENCE</scope>
    <source>
        <strain evidence="9">JCM 3035</strain>
    </source>
</reference>
<dbReference type="Pfam" id="PF00589">
    <property type="entry name" value="Phage_integrase"/>
    <property type="match status" value="1"/>
</dbReference>
<reference evidence="9" key="2">
    <citation type="submission" date="2020-09" db="EMBL/GenBank/DDBJ databases">
        <authorList>
            <person name="Sun Q."/>
            <person name="Ohkuma M."/>
        </authorList>
    </citation>
    <scope>NUCLEOTIDE SEQUENCE</scope>
    <source>
        <strain evidence="9">JCM 3035</strain>
    </source>
</reference>
<evidence type="ECO:0000256" key="5">
    <source>
        <dbReference type="ARBA" id="ARBA00023172"/>
    </source>
</evidence>
<dbReference type="SMART" id="SM00345">
    <property type="entry name" value="HTH_GNTR"/>
    <property type="match status" value="1"/>
</dbReference>
<feature type="domain" description="HTH gntR-type" evidence="7">
    <location>
        <begin position="474"/>
        <end position="542"/>
    </location>
</feature>
<feature type="compositionally biased region" description="Basic residues" evidence="6">
    <location>
        <begin position="1"/>
        <end position="12"/>
    </location>
</feature>
<accession>A0A917RFD8</accession>
<dbReference type="EMBL" id="BMPQ01000029">
    <property type="protein sequence ID" value="GGL03713.1"/>
    <property type="molecule type" value="Genomic_DNA"/>
</dbReference>
<evidence type="ECO:0000259" key="7">
    <source>
        <dbReference type="PROSITE" id="PS50949"/>
    </source>
</evidence>
<evidence type="ECO:0000313" key="9">
    <source>
        <dbReference type="EMBL" id="GGL03713.1"/>
    </source>
</evidence>
<dbReference type="CDD" id="cd07377">
    <property type="entry name" value="WHTH_GntR"/>
    <property type="match status" value="1"/>
</dbReference>
<name>A0A917RFD8_9ACTN</name>
<dbReference type="Gene3D" id="1.10.443.10">
    <property type="entry name" value="Intergrase catalytic core"/>
    <property type="match status" value="1"/>
</dbReference>
<dbReference type="InterPro" id="IPR000524">
    <property type="entry name" value="Tscrpt_reg_HTH_GntR"/>
</dbReference>
<keyword evidence="10" id="KW-1185">Reference proteome</keyword>
<evidence type="ECO:0000313" key="10">
    <source>
        <dbReference type="Proteomes" id="UP000637788"/>
    </source>
</evidence>
<proteinExistence type="inferred from homology"/>
<evidence type="ECO:0000256" key="1">
    <source>
        <dbReference type="ARBA" id="ARBA00008857"/>
    </source>
</evidence>
<evidence type="ECO:0000256" key="2">
    <source>
        <dbReference type="ARBA" id="ARBA00023015"/>
    </source>
</evidence>
<evidence type="ECO:0000256" key="3">
    <source>
        <dbReference type="ARBA" id="ARBA00023125"/>
    </source>
</evidence>
<dbReference type="Pfam" id="PF00392">
    <property type="entry name" value="GntR"/>
    <property type="match status" value="1"/>
</dbReference>
<evidence type="ECO:0008006" key="11">
    <source>
        <dbReference type="Google" id="ProtNLM"/>
    </source>
</evidence>
<evidence type="ECO:0000259" key="8">
    <source>
        <dbReference type="PROSITE" id="PS51898"/>
    </source>
</evidence>
<dbReference type="AlphaFoldDB" id="A0A917RFD8"/>
<feature type="compositionally biased region" description="Basic and acidic residues" evidence="6">
    <location>
        <begin position="541"/>
        <end position="553"/>
    </location>
</feature>
<dbReference type="Gene3D" id="1.10.10.10">
    <property type="entry name" value="Winged helix-like DNA-binding domain superfamily/Winged helix DNA-binding domain"/>
    <property type="match status" value="1"/>
</dbReference>
<dbReference type="GO" id="GO:0006310">
    <property type="term" value="P:DNA recombination"/>
    <property type="evidence" value="ECO:0007669"/>
    <property type="project" value="UniProtKB-KW"/>
</dbReference>
<dbReference type="InterPro" id="IPR002104">
    <property type="entry name" value="Integrase_catalytic"/>
</dbReference>
<dbReference type="InterPro" id="IPR013762">
    <property type="entry name" value="Integrase-like_cat_sf"/>
</dbReference>
<dbReference type="GO" id="GO:0003677">
    <property type="term" value="F:DNA binding"/>
    <property type="evidence" value="ECO:0007669"/>
    <property type="project" value="UniProtKB-KW"/>
</dbReference>
<dbReference type="PROSITE" id="PS50949">
    <property type="entry name" value="HTH_GNTR"/>
    <property type="match status" value="1"/>
</dbReference>
<dbReference type="PANTHER" id="PTHR30349">
    <property type="entry name" value="PHAGE INTEGRASE-RELATED"/>
    <property type="match status" value="1"/>
</dbReference>
<evidence type="ECO:0000256" key="6">
    <source>
        <dbReference type="SAM" id="MobiDB-lite"/>
    </source>
</evidence>
<keyword evidence="4" id="KW-0804">Transcription</keyword>
<dbReference type="SUPFAM" id="SSF56349">
    <property type="entry name" value="DNA breaking-rejoining enzymes"/>
    <property type="match status" value="1"/>
</dbReference>
<organism evidence="9 10">
    <name type="scientific">Streptomyces flaveus</name>
    <dbReference type="NCBI Taxonomy" id="66370"/>
    <lineage>
        <taxon>Bacteria</taxon>
        <taxon>Bacillati</taxon>
        <taxon>Actinomycetota</taxon>
        <taxon>Actinomycetes</taxon>
        <taxon>Kitasatosporales</taxon>
        <taxon>Streptomycetaceae</taxon>
        <taxon>Streptomyces</taxon>
        <taxon>Streptomyces aurantiacus group</taxon>
    </lineage>
</organism>